<comment type="subcellular location">
    <subcellularLocation>
        <location evidence="7">Cell membrane</location>
        <topology evidence="7">Single-pass membrane protein</topology>
    </subcellularLocation>
</comment>
<dbReference type="NCBIfam" id="TIGR00247">
    <property type="entry name" value="endolytic transglycosylase MltG"/>
    <property type="match status" value="1"/>
</dbReference>
<comment type="catalytic activity">
    <reaction evidence="7">
        <text>a peptidoglycan chain = a peptidoglycan chain with N-acetyl-1,6-anhydromuramyl-[peptide] at the reducing end + a peptidoglycan chain with N-acetylglucosamine at the non-reducing end.</text>
        <dbReference type="EC" id="4.2.2.29"/>
    </reaction>
</comment>
<dbReference type="CDD" id="cd08010">
    <property type="entry name" value="MltG_like"/>
    <property type="match status" value="1"/>
</dbReference>
<dbReference type="EC" id="4.2.2.29" evidence="7"/>
<dbReference type="Pfam" id="PF02618">
    <property type="entry name" value="YceG"/>
    <property type="match status" value="1"/>
</dbReference>
<evidence type="ECO:0000256" key="6">
    <source>
        <dbReference type="ARBA" id="ARBA00023316"/>
    </source>
</evidence>
<dbReference type="Gene3D" id="3.30.160.60">
    <property type="entry name" value="Classic Zinc Finger"/>
    <property type="match status" value="1"/>
</dbReference>
<dbReference type="GO" id="GO:0008932">
    <property type="term" value="F:lytic endotransglycosylase activity"/>
    <property type="evidence" value="ECO:0007669"/>
    <property type="project" value="UniProtKB-UniRule"/>
</dbReference>
<dbReference type="GO" id="GO:0071555">
    <property type="term" value="P:cell wall organization"/>
    <property type="evidence" value="ECO:0007669"/>
    <property type="project" value="UniProtKB-KW"/>
</dbReference>
<dbReference type="PANTHER" id="PTHR30518:SF2">
    <property type="entry name" value="ENDOLYTIC MUREIN TRANSGLYCOSYLASE"/>
    <property type="match status" value="1"/>
</dbReference>
<keyword evidence="1 7" id="KW-1003">Cell membrane</keyword>
<evidence type="ECO:0000256" key="4">
    <source>
        <dbReference type="ARBA" id="ARBA00023136"/>
    </source>
</evidence>
<evidence type="ECO:0000256" key="1">
    <source>
        <dbReference type="ARBA" id="ARBA00022475"/>
    </source>
</evidence>
<keyword evidence="6 7" id="KW-0961">Cell wall biogenesis/degradation</keyword>
<accession>A0A6M1TCD0</accession>
<evidence type="ECO:0000313" key="9">
    <source>
        <dbReference type="Proteomes" id="UP000479132"/>
    </source>
</evidence>
<protein>
    <recommendedName>
        <fullName evidence="7">Endolytic murein transglycosylase</fullName>
        <ecNumber evidence="7">4.2.2.29</ecNumber>
    </recommendedName>
    <alternativeName>
        <fullName evidence="7">Peptidoglycan lytic transglycosylase</fullName>
    </alternativeName>
    <alternativeName>
        <fullName evidence="7">Peptidoglycan polymerization terminase</fullName>
    </alternativeName>
</protein>
<dbReference type="HAMAP" id="MF_02065">
    <property type="entry name" value="MltG"/>
    <property type="match status" value="1"/>
</dbReference>
<feature type="transmembrane region" description="Helical" evidence="7">
    <location>
        <begin position="6"/>
        <end position="29"/>
    </location>
</feature>
<proteinExistence type="inferred from homology"/>
<dbReference type="InterPro" id="IPR003770">
    <property type="entry name" value="MLTG-like"/>
</dbReference>
<keyword evidence="3 7" id="KW-1133">Transmembrane helix</keyword>
<evidence type="ECO:0000256" key="2">
    <source>
        <dbReference type="ARBA" id="ARBA00022692"/>
    </source>
</evidence>
<name>A0A6M1TCD0_9BACT</name>
<keyword evidence="4 7" id="KW-0472">Membrane</keyword>
<keyword evidence="2 7" id="KW-0812">Transmembrane</keyword>
<keyword evidence="9" id="KW-1185">Reference proteome</keyword>
<reference evidence="8 9" key="1">
    <citation type="submission" date="2020-02" db="EMBL/GenBank/DDBJ databases">
        <title>Aliifodinibius halophilus 2W32, complete genome.</title>
        <authorList>
            <person name="Li Y."/>
            <person name="Wu S."/>
        </authorList>
    </citation>
    <scope>NUCLEOTIDE SEQUENCE [LARGE SCALE GENOMIC DNA]</scope>
    <source>
        <strain evidence="8 9">2W32</strain>
    </source>
</reference>
<dbReference type="EMBL" id="JAALLS010000006">
    <property type="protein sequence ID" value="NGP87882.1"/>
    <property type="molecule type" value="Genomic_DNA"/>
</dbReference>
<feature type="site" description="Important for catalytic activity" evidence="7">
    <location>
        <position position="225"/>
    </location>
</feature>
<evidence type="ECO:0000313" key="8">
    <source>
        <dbReference type="EMBL" id="NGP87882.1"/>
    </source>
</evidence>
<gene>
    <name evidence="7 8" type="primary">mltG</name>
    <name evidence="8" type="ORF">G3569_05925</name>
</gene>
<comment type="function">
    <text evidence="7">Functions as a peptidoglycan terminase that cleaves nascent peptidoglycan strands endolytically to terminate their elongation.</text>
</comment>
<comment type="similarity">
    <text evidence="7">Belongs to the transglycosylase MltG family.</text>
</comment>
<organism evidence="8 9">
    <name type="scientific">Fodinibius halophilus</name>
    <dbReference type="NCBI Taxonomy" id="1736908"/>
    <lineage>
        <taxon>Bacteria</taxon>
        <taxon>Pseudomonadati</taxon>
        <taxon>Balneolota</taxon>
        <taxon>Balneolia</taxon>
        <taxon>Balneolales</taxon>
        <taxon>Balneolaceae</taxon>
        <taxon>Fodinibius</taxon>
    </lineage>
</organism>
<keyword evidence="5 7" id="KW-0456">Lyase</keyword>
<comment type="caution">
    <text evidence="8">The sequence shown here is derived from an EMBL/GenBank/DDBJ whole genome shotgun (WGS) entry which is preliminary data.</text>
</comment>
<evidence type="ECO:0000256" key="3">
    <source>
        <dbReference type="ARBA" id="ARBA00022989"/>
    </source>
</evidence>
<evidence type="ECO:0000256" key="5">
    <source>
        <dbReference type="ARBA" id="ARBA00023239"/>
    </source>
</evidence>
<dbReference type="PANTHER" id="PTHR30518">
    <property type="entry name" value="ENDOLYTIC MUREIN TRANSGLYCOSYLASE"/>
    <property type="match status" value="1"/>
</dbReference>
<dbReference type="AlphaFoldDB" id="A0A6M1TCD0"/>
<sequence>MNIKPHIAVSSDEFIFGLLVLFISAFLVAESRWSRLNSEQAIASDSPYHLYLDKKTDLAELSDSLIQAGIVKSREELRWAAELLGWKRFREGHYLIDQKYTYDAFLSKLARGIQDPVSVTILPGKDMGSIAAMVSKNMQFDSLSFRKVLTDSTILSAGKVDTHGVIGRLYPNTYSLFWTATPKKVFKRILNEFEKAVINPHKAQFKTLDYSIDEIITLASIVEWEAKSKAEQATISGLYWNRLKRGMRLQADPTVNFAIGERRRLLYEDYRIDHPYNTYQYRGLPPGPITNPSLDAIKATLYPEEHDYLYMVASPDGSHAFSKTFEEHKRKSAKWRKWLQKQYRIKEKRKENSR</sequence>
<evidence type="ECO:0000256" key="7">
    <source>
        <dbReference type="HAMAP-Rule" id="MF_02065"/>
    </source>
</evidence>
<dbReference type="RefSeq" id="WP_165267060.1">
    <property type="nucleotide sequence ID" value="NZ_JAALLS010000006.1"/>
</dbReference>
<dbReference type="Proteomes" id="UP000479132">
    <property type="component" value="Unassembled WGS sequence"/>
</dbReference>
<dbReference type="GO" id="GO:0009252">
    <property type="term" value="P:peptidoglycan biosynthetic process"/>
    <property type="evidence" value="ECO:0007669"/>
    <property type="project" value="UniProtKB-UniRule"/>
</dbReference>
<dbReference type="GO" id="GO:0005886">
    <property type="term" value="C:plasma membrane"/>
    <property type="evidence" value="ECO:0007669"/>
    <property type="project" value="UniProtKB-SubCell"/>
</dbReference>